<dbReference type="PANTHER" id="PTHR15032:SF4">
    <property type="entry name" value="N-ACYL-PHOSPHATIDYLETHANOLAMINE-HYDROLYZING PHOSPHOLIPASE D"/>
    <property type="match status" value="1"/>
</dbReference>
<name>A8F2P0_RICM5</name>
<reference evidence="2 3" key="1">
    <citation type="journal article" date="2007" name="Genome Res.">
        <title>Lateral gene transfer between obligate intracellular bacteria: evidence from the Rickettsia massiliae genome.</title>
        <authorList>
            <person name="Blanc G."/>
            <person name="Ogata H."/>
            <person name="Robert C."/>
            <person name="Audic S."/>
            <person name="Claverie J.-M."/>
            <person name="Raoult D."/>
        </authorList>
    </citation>
    <scope>NUCLEOTIDE SEQUENCE [LARGE SCALE GENOMIC DNA]</scope>
    <source>
        <strain evidence="3">Mtu5</strain>
    </source>
</reference>
<sequence>MRTIKDLWVRNKPKIITPLMNDVIIKKHITDAEIVTLGWGESYKEQEIQLNSKSFQEDAIKGDVEFYLEPIQHWSARGIFDKNKALWGTFIIKTKIGDICFIGDSGYNYTLFKEIGKKHNILISLIPIGAYEPRWFMKPVHMHPEEAVFTHLDLGAKYSIASHFDVFQLADEAFNAAPLELRQAMKKHNIDENKFIISEIGEFFLFDKNDL</sequence>
<keyword evidence="3" id="KW-1185">Reference proteome</keyword>
<dbReference type="Proteomes" id="UP000001311">
    <property type="component" value="Chromosome"/>
</dbReference>
<organism evidence="2 3">
    <name type="scientific">Rickettsia massiliae (strain Mtu5)</name>
    <dbReference type="NCBI Taxonomy" id="416276"/>
    <lineage>
        <taxon>Bacteria</taxon>
        <taxon>Pseudomonadati</taxon>
        <taxon>Pseudomonadota</taxon>
        <taxon>Alphaproteobacteria</taxon>
        <taxon>Rickettsiales</taxon>
        <taxon>Rickettsiaceae</taxon>
        <taxon>Rickettsieae</taxon>
        <taxon>Rickettsia</taxon>
        <taxon>spotted fever group</taxon>
    </lineage>
</organism>
<feature type="domain" description="Metallo-beta-lactamase" evidence="1">
    <location>
        <begin position="61"/>
        <end position="164"/>
    </location>
</feature>
<dbReference type="KEGG" id="rms:RMA_1190"/>
<proteinExistence type="predicted"/>
<dbReference type="Pfam" id="PF12706">
    <property type="entry name" value="Lactamase_B_2"/>
    <property type="match status" value="1"/>
</dbReference>
<dbReference type="SUPFAM" id="SSF56281">
    <property type="entry name" value="Metallo-hydrolase/oxidoreductase"/>
    <property type="match status" value="1"/>
</dbReference>
<dbReference type="GO" id="GO:0016787">
    <property type="term" value="F:hydrolase activity"/>
    <property type="evidence" value="ECO:0007669"/>
    <property type="project" value="UniProtKB-KW"/>
</dbReference>
<dbReference type="HOGENOM" id="CLU_020884_1_1_5"/>
<gene>
    <name evidence="2" type="ordered locus">RMA_1190</name>
</gene>
<dbReference type="InterPro" id="IPR036866">
    <property type="entry name" value="RibonucZ/Hydroxyglut_hydro"/>
</dbReference>
<dbReference type="AlphaFoldDB" id="A8F2P0"/>
<evidence type="ECO:0000313" key="3">
    <source>
        <dbReference type="Proteomes" id="UP000001311"/>
    </source>
</evidence>
<dbReference type="InterPro" id="IPR001279">
    <property type="entry name" value="Metallo-B-lactamas"/>
</dbReference>
<dbReference type="PANTHER" id="PTHR15032">
    <property type="entry name" value="N-ACYL-PHOSPHATIDYLETHANOLAMINE-HYDROLYZING PHOSPHOLIPASE D"/>
    <property type="match status" value="1"/>
</dbReference>
<evidence type="ECO:0000313" key="2">
    <source>
        <dbReference type="EMBL" id="ABV85176.1"/>
    </source>
</evidence>
<dbReference type="EMBL" id="CP000683">
    <property type="protein sequence ID" value="ABV85176.1"/>
    <property type="molecule type" value="Genomic_DNA"/>
</dbReference>
<accession>A8F2P0</accession>
<evidence type="ECO:0000259" key="1">
    <source>
        <dbReference type="Pfam" id="PF12706"/>
    </source>
</evidence>
<protein>
    <submittedName>
        <fullName evidence="2">Zn-dependent hydrolases of the beta-lactamase fold</fullName>
    </submittedName>
</protein>
<keyword evidence="2" id="KW-0378">Hydrolase</keyword>
<dbReference type="GO" id="GO:0005737">
    <property type="term" value="C:cytoplasm"/>
    <property type="evidence" value="ECO:0007669"/>
    <property type="project" value="TreeGrafter"/>
</dbReference>
<dbReference type="Gene3D" id="3.60.15.10">
    <property type="entry name" value="Ribonuclease Z/Hydroxyacylglutathione hydrolase-like"/>
    <property type="match status" value="1"/>
</dbReference>